<accession>A0A7J7LY02</accession>
<proteinExistence type="predicted"/>
<dbReference type="PANTHER" id="PTHR47975:SF33">
    <property type="entry name" value="RECEPTOR-LIKE SERINE_THREONINE-PROTEIN KINASE"/>
    <property type="match status" value="1"/>
</dbReference>
<dbReference type="InterPro" id="IPR011009">
    <property type="entry name" value="Kinase-like_dom_sf"/>
</dbReference>
<feature type="domain" description="Protein kinase" evidence="1">
    <location>
        <begin position="1"/>
        <end position="111"/>
    </location>
</feature>
<name>A0A7J7LY02_9MAGN</name>
<evidence type="ECO:0000259" key="1">
    <source>
        <dbReference type="PROSITE" id="PS50011"/>
    </source>
</evidence>
<dbReference type="GO" id="GO:0005524">
    <property type="term" value="F:ATP binding"/>
    <property type="evidence" value="ECO:0007669"/>
    <property type="project" value="InterPro"/>
</dbReference>
<dbReference type="GO" id="GO:0004672">
    <property type="term" value="F:protein kinase activity"/>
    <property type="evidence" value="ECO:0007669"/>
    <property type="project" value="InterPro"/>
</dbReference>
<dbReference type="Proteomes" id="UP000541444">
    <property type="component" value="Unassembled WGS sequence"/>
</dbReference>
<reference evidence="2 3" key="1">
    <citation type="journal article" date="2020" name="IScience">
        <title>Genome Sequencing of the Endangered Kingdonia uniflora (Circaeasteraceae, Ranunculales) Reveals Potential Mechanisms of Evolutionary Specialization.</title>
        <authorList>
            <person name="Sun Y."/>
            <person name="Deng T."/>
            <person name="Zhang A."/>
            <person name="Moore M.J."/>
            <person name="Landis J.B."/>
            <person name="Lin N."/>
            <person name="Zhang H."/>
            <person name="Zhang X."/>
            <person name="Huang J."/>
            <person name="Zhang X."/>
            <person name="Sun H."/>
            <person name="Wang H."/>
        </authorList>
    </citation>
    <scope>NUCLEOTIDE SEQUENCE [LARGE SCALE GENOMIC DNA]</scope>
    <source>
        <strain evidence="2">TB1705</strain>
        <tissue evidence="2">Leaf</tissue>
    </source>
</reference>
<comment type="caution">
    <text evidence="2">The sequence shown here is derived from an EMBL/GenBank/DDBJ whole genome shotgun (WGS) entry which is preliminary data.</text>
</comment>
<evidence type="ECO:0000313" key="3">
    <source>
        <dbReference type="Proteomes" id="UP000541444"/>
    </source>
</evidence>
<dbReference type="SUPFAM" id="SSF56112">
    <property type="entry name" value="Protein kinase-like (PK-like)"/>
    <property type="match status" value="1"/>
</dbReference>
<dbReference type="InterPro" id="IPR000719">
    <property type="entry name" value="Prot_kinase_dom"/>
</dbReference>
<dbReference type="PROSITE" id="PS50011">
    <property type="entry name" value="PROTEIN_KINASE_DOM"/>
    <property type="match status" value="1"/>
</dbReference>
<dbReference type="PANTHER" id="PTHR47975">
    <property type="entry name" value="S-LOCUS LECTIN KINASE FAMILY PROTEIN"/>
    <property type="match status" value="1"/>
</dbReference>
<sequence length="111" mass="12454">MRNGSLADHLFKGNSNTLDWNMRYQISLGTARGLAYLHENGDDCIIHCGIKPENILLDIDFFPKIANFGLAKLFGRDFNKVLNTIRGNKGYLARNGFMALLLITVSTNFCN</sequence>
<protein>
    <recommendedName>
        <fullName evidence="1">Protein kinase domain-containing protein</fullName>
    </recommendedName>
</protein>
<dbReference type="Gene3D" id="1.10.510.10">
    <property type="entry name" value="Transferase(Phosphotransferase) domain 1"/>
    <property type="match status" value="1"/>
</dbReference>
<keyword evidence="3" id="KW-1185">Reference proteome</keyword>
<dbReference type="AlphaFoldDB" id="A0A7J7LY02"/>
<evidence type="ECO:0000313" key="2">
    <source>
        <dbReference type="EMBL" id="KAF6147526.1"/>
    </source>
</evidence>
<dbReference type="FunFam" id="1.10.510.10:FF:001424">
    <property type="entry name" value="Protein kinase superfamily protein"/>
    <property type="match status" value="1"/>
</dbReference>
<dbReference type="Pfam" id="PF00069">
    <property type="entry name" value="Pkinase"/>
    <property type="match status" value="1"/>
</dbReference>
<dbReference type="OrthoDB" id="5857966at2759"/>
<gene>
    <name evidence="2" type="ORF">GIB67_014665</name>
</gene>
<dbReference type="EMBL" id="JACGCM010001899">
    <property type="protein sequence ID" value="KAF6147526.1"/>
    <property type="molecule type" value="Genomic_DNA"/>
</dbReference>
<organism evidence="2 3">
    <name type="scientific">Kingdonia uniflora</name>
    <dbReference type="NCBI Taxonomy" id="39325"/>
    <lineage>
        <taxon>Eukaryota</taxon>
        <taxon>Viridiplantae</taxon>
        <taxon>Streptophyta</taxon>
        <taxon>Embryophyta</taxon>
        <taxon>Tracheophyta</taxon>
        <taxon>Spermatophyta</taxon>
        <taxon>Magnoliopsida</taxon>
        <taxon>Ranunculales</taxon>
        <taxon>Circaeasteraceae</taxon>
        <taxon>Kingdonia</taxon>
    </lineage>
</organism>